<evidence type="ECO:0000313" key="5">
    <source>
        <dbReference type="Proteomes" id="UP000294641"/>
    </source>
</evidence>
<gene>
    <name evidence="3" type="ORF">DFR61_10113</name>
    <name evidence="2" type="ORF">NCTC10597_01932</name>
</gene>
<dbReference type="EMBL" id="SNZG01000001">
    <property type="protein sequence ID" value="TDR44177.1"/>
    <property type="molecule type" value="Genomic_DNA"/>
</dbReference>
<keyword evidence="5" id="KW-1185">Reference proteome</keyword>
<dbReference type="Proteomes" id="UP000254330">
    <property type="component" value="Unassembled WGS sequence"/>
</dbReference>
<dbReference type="RefSeq" id="WP_166636029.1">
    <property type="nucleotide sequence ID" value="NZ_BJUE01000016.1"/>
</dbReference>
<organism evidence="2 4">
    <name type="scientific">Kurthia zopfii</name>
    <dbReference type="NCBI Taxonomy" id="1650"/>
    <lineage>
        <taxon>Bacteria</taxon>
        <taxon>Bacillati</taxon>
        <taxon>Bacillota</taxon>
        <taxon>Bacilli</taxon>
        <taxon>Bacillales</taxon>
        <taxon>Caryophanaceae</taxon>
        <taxon>Kurthia</taxon>
    </lineage>
</organism>
<dbReference type="EMBL" id="UGNP01000001">
    <property type="protein sequence ID" value="STX10217.1"/>
    <property type="molecule type" value="Genomic_DNA"/>
</dbReference>
<evidence type="ECO:0008006" key="6">
    <source>
        <dbReference type="Google" id="ProtNLM"/>
    </source>
</evidence>
<evidence type="ECO:0000256" key="1">
    <source>
        <dbReference type="SAM" id="MobiDB-lite"/>
    </source>
</evidence>
<evidence type="ECO:0000313" key="4">
    <source>
        <dbReference type="Proteomes" id="UP000254330"/>
    </source>
</evidence>
<proteinExistence type="predicted"/>
<comment type="caution">
    <text evidence="2">The sequence shown here is derived from an EMBL/GenBank/DDBJ whole genome shotgun (WGS) entry which is preliminary data.</text>
</comment>
<accession>A0A8B4QBZ2</accession>
<dbReference type="Proteomes" id="UP000294641">
    <property type="component" value="Unassembled WGS sequence"/>
</dbReference>
<protein>
    <recommendedName>
        <fullName evidence="6">Alcohol dehydrogenase</fullName>
    </recommendedName>
</protein>
<name>A0A8B4QBZ2_9BACL</name>
<dbReference type="AlphaFoldDB" id="A0A8B4QBZ2"/>
<sequence length="47" mass="5521">MGKYQLDSKGHAAVNKYHEKNIPAQDDKKQRLAKLREEILKKKQSKK</sequence>
<evidence type="ECO:0000313" key="3">
    <source>
        <dbReference type="EMBL" id="TDR44177.1"/>
    </source>
</evidence>
<evidence type="ECO:0000313" key="2">
    <source>
        <dbReference type="EMBL" id="STX10217.1"/>
    </source>
</evidence>
<feature type="region of interest" description="Disordered" evidence="1">
    <location>
        <begin position="1"/>
        <end position="30"/>
    </location>
</feature>
<reference evidence="3 5" key="2">
    <citation type="submission" date="2019-03" db="EMBL/GenBank/DDBJ databases">
        <title>Genomic Encyclopedia of Type Strains, Phase IV (KMG-IV): sequencing the most valuable type-strain genomes for metagenomic binning, comparative biology and taxonomic classification.</title>
        <authorList>
            <person name="Goeker M."/>
        </authorList>
    </citation>
    <scope>NUCLEOTIDE SEQUENCE [LARGE SCALE GENOMIC DNA]</scope>
    <source>
        <strain evidence="3 5">DSM 20580</strain>
    </source>
</reference>
<reference evidence="2 4" key="1">
    <citation type="submission" date="2018-06" db="EMBL/GenBank/DDBJ databases">
        <authorList>
            <consortium name="Pathogen Informatics"/>
            <person name="Doyle S."/>
        </authorList>
    </citation>
    <scope>NUCLEOTIDE SEQUENCE [LARGE SCALE GENOMIC DNA]</scope>
    <source>
        <strain evidence="2 4">NCTC10597</strain>
    </source>
</reference>